<feature type="transmembrane region" description="Helical" evidence="6">
    <location>
        <begin position="71"/>
        <end position="90"/>
    </location>
</feature>
<dbReference type="GO" id="GO:0006508">
    <property type="term" value="P:proteolysis"/>
    <property type="evidence" value="ECO:0007669"/>
    <property type="project" value="UniProtKB-KW"/>
</dbReference>
<evidence type="ECO:0000256" key="5">
    <source>
        <dbReference type="SAM" id="MobiDB-lite"/>
    </source>
</evidence>
<keyword evidence="9" id="KW-1185">Reference proteome</keyword>
<dbReference type="SMART" id="SM00228">
    <property type="entry name" value="PDZ"/>
    <property type="match status" value="1"/>
</dbReference>
<keyword evidence="6" id="KW-1133">Transmembrane helix</keyword>
<dbReference type="GO" id="GO:0004252">
    <property type="term" value="F:serine-type endopeptidase activity"/>
    <property type="evidence" value="ECO:0007669"/>
    <property type="project" value="InterPro"/>
</dbReference>
<accession>L1MIY2</accession>
<sequence length="421" mass="41861">MGAQTSAASTAGPTAPGPTAAGSAAGPTAPEATAAGAGVGAAVGAASISGPQGTAVAEAPKEKRTVSLGTALALMLVGALGAGAITGVAVGQPWKNSSGSVGNALSEPAVNRTATDKEGSVEQVAENVLPAVVSIRVSNGYSVEEGSGSIISDDGNILTNNHVVSSAQQGGEITVLLNDGKEYKADFVAGDGSTDIAVIKLRNASNLPVMSFGNSDELQVGQQVVAIGSPLGLSATVTSGIISALNRPVRASGGEGGESSLIDAVQTDAAINPGNSGGPLVDMQGRLIGMNSVIATNSGDSGQSGSIGLGFAIPVNQARRIAQQLMDEGKVTQPMIGIRLSNNNRERGALVGDVEPDGPAQKAGITQGDLIVGVNDRVIDSADALITAIRARDFGETVTLKVTRPDSGDVRDVKVTLTEKK</sequence>
<dbReference type="PATRIC" id="fig|1035195.3.peg.833"/>
<keyword evidence="2" id="KW-0645">Protease</keyword>
<comment type="caution">
    <text evidence="8">The sequence shown here is derived from an EMBL/GenBank/DDBJ whole genome shotgun (WGS) entry which is preliminary data.</text>
</comment>
<dbReference type="InterPro" id="IPR001940">
    <property type="entry name" value="Peptidase_S1C"/>
</dbReference>
<protein>
    <submittedName>
        <fullName evidence="8">Trypsin</fullName>
    </submittedName>
</protein>
<dbReference type="InterPro" id="IPR043504">
    <property type="entry name" value="Peptidase_S1_PA_chymotrypsin"/>
</dbReference>
<feature type="domain" description="PDZ" evidence="7">
    <location>
        <begin position="320"/>
        <end position="406"/>
    </location>
</feature>
<dbReference type="FunFam" id="2.40.10.10:FF:000001">
    <property type="entry name" value="Periplasmic serine protease DegS"/>
    <property type="match status" value="1"/>
</dbReference>
<dbReference type="InterPro" id="IPR001478">
    <property type="entry name" value="PDZ"/>
</dbReference>
<evidence type="ECO:0000313" key="9">
    <source>
        <dbReference type="Proteomes" id="UP000010445"/>
    </source>
</evidence>
<dbReference type="STRING" id="1035195.HMPREF9997_00930"/>
<evidence type="ECO:0000256" key="3">
    <source>
        <dbReference type="ARBA" id="ARBA00022801"/>
    </source>
</evidence>
<evidence type="ECO:0000256" key="1">
    <source>
        <dbReference type="ARBA" id="ARBA00010541"/>
    </source>
</evidence>
<dbReference type="Pfam" id="PF13180">
    <property type="entry name" value="PDZ_2"/>
    <property type="match status" value="1"/>
</dbReference>
<gene>
    <name evidence="8" type="ORF">HMPREF9997_00930</name>
</gene>
<keyword evidence="6" id="KW-0812">Transmembrane</keyword>
<dbReference type="Pfam" id="PF13365">
    <property type="entry name" value="Trypsin_2"/>
    <property type="match status" value="1"/>
</dbReference>
<keyword evidence="6" id="KW-0472">Membrane</keyword>
<dbReference type="HOGENOM" id="CLU_020120_3_4_11"/>
<dbReference type="Gene3D" id="2.30.42.10">
    <property type="match status" value="1"/>
</dbReference>
<dbReference type="SUPFAM" id="SSF50494">
    <property type="entry name" value="Trypsin-like serine proteases"/>
    <property type="match status" value="1"/>
</dbReference>
<dbReference type="InterPro" id="IPR051201">
    <property type="entry name" value="Chloro_Bact_Ser_Proteases"/>
</dbReference>
<dbReference type="Proteomes" id="UP000010445">
    <property type="component" value="Unassembled WGS sequence"/>
</dbReference>
<dbReference type="PANTHER" id="PTHR43343:SF3">
    <property type="entry name" value="PROTEASE DO-LIKE 8, CHLOROPLASTIC"/>
    <property type="match status" value="1"/>
</dbReference>
<organism evidence="8 9">
    <name type="scientific">Corynebacterium durum F0235</name>
    <dbReference type="NCBI Taxonomy" id="1035195"/>
    <lineage>
        <taxon>Bacteria</taxon>
        <taxon>Bacillati</taxon>
        <taxon>Actinomycetota</taxon>
        <taxon>Actinomycetes</taxon>
        <taxon>Mycobacteriales</taxon>
        <taxon>Corynebacteriaceae</taxon>
        <taxon>Corynebacterium</taxon>
    </lineage>
</organism>
<dbReference type="InterPro" id="IPR009003">
    <property type="entry name" value="Peptidase_S1_PA"/>
</dbReference>
<evidence type="ECO:0000256" key="6">
    <source>
        <dbReference type="SAM" id="Phobius"/>
    </source>
</evidence>
<name>L1MIY2_9CORY</name>
<comment type="similarity">
    <text evidence="1">Belongs to the peptidase S1C family.</text>
</comment>
<dbReference type="Gene3D" id="2.40.10.10">
    <property type="entry name" value="Trypsin-like serine proteases"/>
    <property type="match status" value="2"/>
</dbReference>
<evidence type="ECO:0000259" key="7">
    <source>
        <dbReference type="PROSITE" id="PS50106"/>
    </source>
</evidence>
<dbReference type="AlphaFoldDB" id="L1MIY2"/>
<proteinExistence type="inferred from homology"/>
<evidence type="ECO:0000256" key="4">
    <source>
        <dbReference type="ARBA" id="ARBA00022825"/>
    </source>
</evidence>
<dbReference type="PROSITE" id="PS50106">
    <property type="entry name" value="PDZ"/>
    <property type="match status" value="1"/>
</dbReference>
<dbReference type="PRINTS" id="PR00834">
    <property type="entry name" value="PROTEASES2C"/>
</dbReference>
<dbReference type="eggNOG" id="COG0265">
    <property type="taxonomic scope" value="Bacteria"/>
</dbReference>
<dbReference type="SUPFAM" id="SSF50156">
    <property type="entry name" value="PDZ domain-like"/>
    <property type="match status" value="1"/>
</dbReference>
<keyword evidence="4" id="KW-0720">Serine protease</keyword>
<dbReference type="PANTHER" id="PTHR43343">
    <property type="entry name" value="PEPTIDASE S12"/>
    <property type="match status" value="1"/>
</dbReference>
<dbReference type="InterPro" id="IPR036034">
    <property type="entry name" value="PDZ_sf"/>
</dbReference>
<evidence type="ECO:0000256" key="2">
    <source>
        <dbReference type="ARBA" id="ARBA00022670"/>
    </source>
</evidence>
<keyword evidence="3" id="KW-0378">Hydrolase</keyword>
<evidence type="ECO:0000313" key="8">
    <source>
        <dbReference type="EMBL" id="EKX90866.1"/>
    </source>
</evidence>
<dbReference type="EMBL" id="AMEM01000016">
    <property type="protein sequence ID" value="EKX90866.1"/>
    <property type="molecule type" value="Genomic_DNA"/>
</dbReference>
<feature type="region of interest" description="Disordered" evidence="5">
    <location>
        <begin position="1"/>
        <end position="32"/>
    </location>
</feature>
<reference evidence="8 9" key="1">
    <citation type="submission" date="2012-05" db="EMBL/GenBank/DDBJ databases">
        <authorList>
            <person name="Weinstock G."/>
            <person name="Sodergren E."/>
            <person name="Lobos E.A."/>
            <person name="Fulton L."/>
            <person name="Fulton R."/>
            <person name="Courtney L."/>
            <person name="Fronick C."/>
            <person name="O'Laughlin M."/>
            <person name="Godfrey J."/>
            <person name="Wilson R.M."/>
            <person name="Miner T."/>
            <person name="Farmer C."/>
            <person name="Delehaunty K."/>
            <person name="Cordes M."/>
            <person name="Minx P."/>
            <person name="Tomlinson C."/>
            <person name="Chen J."/>
            <person name="Wollam A."/>
            <person name="Pepin K.H."/>
            <person name="Bhonagiri V."/>
            <person name="Zhang X."/>
            <person name="Suruliraj S."/>
            <person name="Warren W."/>
            <person name="Mitreva M."/>
            <person name="Mardis E.R."/>
            <person name="Wilson R.K."/>
        </authorList>
    </citation>
    <scope>NUCLEOTIDE SEQUENCE [LARGE SCALE GENOMIC DNA]</scope>
    <source>
        <strain evidence="8 9">F0235</strain>
    </source>
</reference>